<feature type="compositionally biased region" description="Basic and acidic residues" evidence="1">
    <location>
        <begin position="36"/>
        <end position="57"/>
    </location>
</feature>
<comment type="caution">
    <text evidence="2">The sequence shown here is derived from an EMBL/GenBank/DDBJ whole genome shotgun (WGS) entry which is preliminary data.</text>
</comment>
<organism evidence="2 3">
    <name type="scientific">Gigaspora margarita</name>
    <dbReference type="NCBI Taxonomy" id="4874"/>
    <lineage>
        <taxon>Eukaryota</taxon>
        <taxon>Fungi</taxon>
        <taxon>Fungi incertae sedis</taxon>
        <taxon>Mucoromycota</taxon>
        <taxon>Glomeromycotina</taxon>
        <taxon>Glomeromycetes</taxon>
        <taxon>Diversisporales</taxon>
        <taxon>Gigasporaceae</taxon>
        <taxon>Gigaspora</taxon>
    </lineage>
</organism>
<accession>A0ABN7W2V6</accession>
<evidence type="ECO:0000313" key="3">
    <source>
        <dbReference type="Proteomes" id="UP000789901"/>
    </source>
</evidence>
<dbReference type="Proteomes" id="UP000789901">
    <property type="component" value="Unassembled WGS sequence"/>
</dbReference>
<dbReference type="EMBL" id="CAJVQB010028943">
    <property type="protein sequence ID" value="CAG8813312.1"/>
    <property type="molecule type" value="Genomic_DNA"/>
</dbReference>
<protein>
    <submittedName>
        <fullName evidence="2">7561_t:CDS:1</fullName>
    </submittedName>
</protein>
<feature type="region of interest" description="Disordered" evidence="1">
    <location>
        <begin position="1"/>
        <end position="67"/>
    </location>
</feature>
<sequence length="67" mass="7675">MSKKSTENPEESPQANSPKKCRKFNKNLSTKLHLPNTEKPERSLQENSPTERPKEKICLLSNVERPA</sequence>
<gene>
    <name evidence="2" type="ORF">GMARGA_LOCUS25750</name>
</gene>
<evidence type="ECO:0000313" key="2">
    <source>
        <dbReference type="EMBL" id="CAG8813312.1"/>
    </source>
</evidence>
<keyword evidence="3" id="KW-1185">Reference proteome</keyword>
<proteinExistence type="predicted"/>
<reference evidence="2 3" key="1">
    <citation type="submission" date="2021-06" db="EMBL/GenBank/DDBJ databases">
        <authorList>
            <person name="Kallberg Y."/>
            <person name="Tangrot J."/>
            <person name="Rosling A."/>
        </authorList>
    </citation>
    <scope>NUCLEOTIDE SEQUENCE [LARGE SCALE GENOMIC DNA]</scope>
    <source>
        <strain evidence="2 3">120-4 pot B 10/14</strain>
    </source>
</reference>
<evidence type="ECO:0000256" key="1">
    <source>
        <dbReference type="SAM" id="MobiDB-lite"/>
    </source>
</evidence>
<name>A0ABN7W2V6_GIGMA</name>